<evidence type="ECO:0000313" key="2">
    <source>
        <dbReference type="Proteomes" id="UP000622547"/>
    </source>
</evidence>
<dbReference type="EMBL" id="BOOP01000023">
    <property type="protein sequence ID" value="GII40188.1"/>
    <property type="molecule type" value="Genomic_DNA"/>
</dbReference>
<dbReference type="InterPro" id="IPR038071">
    <property type="entry name" value="UROD/MetE-like_sf"/>
</dbReference>
<keyword evidence="2" id="KW-1185">Reference proteome</keyword>
<sequence>MTIVDPFFSRRQHAWPNLVSFIVPKLVLVNEYPWGEATATGVGSYPEEDHLAALRLAFDELPMPYLPELPARGVGADMIGRGAALLVEMPVEVQPSGWRFTDRPGRDAKRARDHLIRDLDGLEEVAQGYRGPLKIQACGPWTLAGAIELRHGDKVLADAGAVRDLTDSLAEGLVRHVADVRGRVPGARLVVQLDEPGLPGVLAGTVPTASGFGRLRAVEPVIARERLATVLSAVAPGEPEPVDPLELAALGASEALAVPDTGRPSDGEAGGAFPIVHCCAPGTPFELLRTAGARGVSVDASTLRRRDEDVIGEAIEAGTALFLGVVSGVDARLPDVGVIAKPALELWRRLGFAPAELARQVVLTPACGLAGASPRYAKAALTACRDAARVLRDDPSE</sequence>
<dbReference type="AlphaFoldDB" id="A0A8J3XL17"/>
<organism evidence="1 2">
    <name type="scientific">Planotetraspora phitsanulokensis</name>
    <dbReference type="NCBI Taxonomy" id="575192"/>
    <lineage>
        <taxon>Bacteria</taxon>
        <taxon>Bacillati</taxon>
        <taxon>Actinomycetota</taxon>
        <taxon>Actinomycetes</taxon>
        <taxon>Streptosporangiales</taxon>
        <taxon>Streptosporangiaceae</taxon>
        <taxon>Planotetraspora</taxon>
    </lineage>
</organism>
<dbReference type="SUPFAM" id="SSF51726">
    <property type="entry name" value="UROD/MetE-like"/>
    <property type="match status" value="1"/>
</dbReference>
<gene>
    <name evidence="1" type="ORF">Pph01_51910</name>
</gene>
<dbReference type="Gene3D" id="3.20.20.210">
    <property type="match status" value="1"/>
</dbReference>
<proteinExistence type="predicted"/>
<dbReference type="CDD" id="cd03310">
    <property type="entry name" value="CIMS_like"/>
    <property type="match status" value="1"/>
</dbReference>
<protein>
    <recommendedName>
        <fullName evidence="3">Methionine synthase</fullName>
    </recommendedName>
</protein>
<reference evidence="1 2" key="1">
    <citation type="submission" date="2021-01" db="EMBL/GenBank/DDBJ databases">
        <title>Whole genome shotgun sequence of Planotetraspora phitsanulokensis NBRC 104273.</title>
        <authorList>
            <person name="Komaki H."/>
            <person name="Tamura T."/>
        </authorList>
    </citation>
    <scope>NUCLEOTIDE SEQUENCE [LARGE SCALE GENOMIC DNA]</scope>
    <source>
        <strain evidence="1 2">NBRC 104273</strain>
    </source>
</reference>
<dbReference type="Proteomes" id="UP000622547">
    <property type="component" value="Unassembled WGS sequence"/>
</dbReference>
<evidence type="ECO:0000313" key="1">
    <source>
        <dbReference type="EMBL" id="GII40188.1"/>
    </source>
</evidence>
<name>A0A8J3XL17_9ACTN</name>
<accession>A0A8J3XL17</accession>
<evidence type="ECO:0008006" key="3">
    <source>
        <dbReference type="Google" id="ProtNLM"/>
    </source>
</evidence>
<comment type="caution">
    <text evidence="1">The sequence shown here is derived from an EMBL/GenBank/DDBJ whole genome shotgun (WGS) entry which is preliminary data.</text>
</comment>